<feature type="region of interest" description="Disordered" evidence="2">
    <location>
        <begin position="467"/>
        <end position="595"/>
    </location>
</feature>
<protein>
    <submittedName>
        <fullName evidence="4">Uncharacterized protein LOC108506239 isoform X1</fullName>
    </submittedName>
</protein>
<dbReference type="Proteomes" id="UP000504624">
    <property type="component" value="Unplaced"/>
</dbReference>
<organism evidence="3 4">
    <name type="scientific">Lepidothrix coronata</name>
    <name type="common">blue-crowned manakin</name>
    <dbReference type="NCBI Taxonomy" id="321398"/>
    <lineage>
        <taxon>Eukaryota</taxon>
        <taxon>Metazoa</taxon>
        <taxon>Chordata</taxon>
        <taxon>Craniata</taxon>
        <taxon>Vertebrata</taxon>
        <taxon>Euteleostomi</taxon>
        <taxon>Archelosauria</taxon>
        <taxon>Archosauria</taxon>
        <taxon>Dinosauria</taxon>
        <taxon>Saurischia</taxon>
        <taxon>Theropoda</taxon>
        <taxon>Coelurosauria</taxon>
        <taxon>Aves</taxon>
        <taxon>Neognathae</taxon>
        <taxon>Neoaves</taxon>
        <taxon>Telluraves</taxon>
        <taxon>Australaves</taxon>
        <taxon>Passeriformes</taxon>
        <taxon>Pipridae</taxon>
        <taxon>Lepidothrix</taxon>
    </lineage>
</organism>
<feature type="compositionally biased region" description="Polar residues" evidence="2">
    <location>
        <begin position="252"/>
        <end position="262"/>
    </location>
</feature>
<evidence type="ECO:0000256" key="2">
    <source>
        <dbReference type="SAM" id="MobiDB-lite"/>
    </source>
</evidence>
<evidence type="ECO:0000256" key="1">
    <source>
        <dbReference type="SAM" id="Coils"/>
    </source>
</evidence>
<name>A0A6J0IR54_9PASS</name>
<dbReference type="GeneID" id="108506239"/>
<dbReference type="RefSeq" id="XP_017688534.1">
    <property type="nucleotide sequence ID" value="XM_017833045.1"/>
</dbReference>
<feature type="coiled-coil region" evidence="1">
    <location>
        <begin position="76"/>
        <end position="138"/>
    </location>
</feature>
<evidence type="ECO:0000313" key="3">
    <source>
        <dbReference type="Proteomes" id="UP000504624"/>
    </source>
</evidence>
<feature type="compositionally biased region" description="Basic and acidic residues" evidence="2">
    <location>
        <begin position="216"/>
        <end position="228"/>
    </location>
</feature>
<evidence type="ECO:0000313" key="4">
    <source>
        <dbReference type="RefSeq" id="XP_017688534.1"/>
    </source>
</evidence>
<feature type="compositionally biased region" description="Pro residues" evidence="2">
    <location>
        <begin position="551"/>
        <end position="570"/>
    </location>
</feature>
<dbReference type="OrthoDB" id="9218725at2759"/>
<keyword evidence="1" id="KW-0175">Coiled coil</keyword>
<gene>
    <name evidence="4" type="primary">LOC108506239</name>
</gene>
<reference evidence="4" key="1">
    <citation type="submission" date="2025-08" db="UniProtKB">
        <authorList>
            <consortium name="RefSeq"/>
        </authorList>
    </citation>
    <scope>IDENTIFICATION</scope>
</reference>
<proteinExistence type="predicted"/>
<keyword evidence="3" id="KW-1185">Reference proteome</keyword>
<accession>A0A6J0IR54</accession>
<sequence length="680" mass="74318">MDHLSTGHSSPGSAAMAELTLGQILDSAIGMPKTEPINFEQLRNLLNGMLVNLGLRDLVVQESGEPPEGTPTIPPAASMAADLEELKQKTEANEREIAEVRALCEQLRVEINEVKEQQSHMEENMQKMQETLDKANLEDMAENFHNELTDPVMDTVMSSMKDIMDEDGQVPPDWQQVPPDWQQVPPDWQQGPGMRSHPWENQGLIVIGNEIVLTDRFRASSPRQRDTRTPSPAPSKATAEAQSRGKDLPPGVTSSPRVSFMTSDMGWNDMGRNSMGPIKDEEIQMGISKGTALPGPKAWSRGKNLPHGAVSSPRVSFMESDMGWNDTGQIQDEEIKIGISKGAAVRSSRARSRGKNLLHGVTSSPRVSFVESDVGWDDVDQSGDDEEIKTSISKAEALPSLLDVPPEMKDVKHIKDEEIKMRISKAESLPSPLGSPPEMSDMERIKEEEIEMSFSKTRSLDGSVTALRVHPGSSGIHAPIPTKAARGHPGSQSLWIPAESVAGTDSGSRSRTAKEAQGRGSFRMEPSGMKLLKVSSPDFLPRDQPFTMQLPGPPSPPGSPALPGLSPPGSPVRSRRSDIIPYTPPPSPGLTGRLPPIVKQYQERGQREQAEGYSRRSPMYCGGRHTSICPVQPMEPLLPDPSKPGVFDLVGRDGIVYRGRQCRRTPMGSWMEGATYSNLQ</sequence>
<feature type="region of interest" description="Disordered" evidence="2">
    <location>
        <begin position="216"/>
        <end position="269"/>
    </location>
</feature>
<dbReference type="AlphaFoldDB" id="A0A6J0IR54"/>